<evidence type="ECO:0000313" key="1">
    <source>
        <dbReference type="EMBL" id="NIK62005.1"/>
    </source>
</evidence>
<gene>
    <name evidence="1" type="ORF">BJY22_007722</name>
</gene>
<protein>
    <submittedName>
        <fullName evidence="1">Uncharacterized protein</fullName>
    </submittedName>
</protein>
<name>A0A7X5VIQ6_9ACTN</name>
<keyword evidence="2" id="KW-1185">Reference proteome</keyword>
<dbReference type="RefSeq" id="WP_167216890.1">
    <property type="nucleotide sequence ID" value="NZ_JAASRO010000001.1"/>
</dbReference>
<evidence type="ECO:0000313" key="2">
    <source>
        <dbReference type="Proteomes" id="UP000555407"/>
    </source>
</evidence>
<proteinExistence type="predicted"/>
<reference evidence="1 2" key="1">
    <citation type="submission" date="2020-03" db="EMBL/GenBank/DDBJ databases">
        <title>Sequencing the genomes of 1000 actinobacteria strains.</title>
        <authorList>
            <person name="Klenk H.-P."/>
        </authorList>
    </citation>
    <scope>NUCLEOTIDE SEQUENCE [LARGE SCALE GENOMIC DNA]</scope>
    <source>
        <strain evidence="1 2">DSM 45490</strain>
    </source>
</reference>
<accession>A0A7X5VIQ6</accession>
<dbReference type="EMBL" id="JAASRO010000001">
    <property type="protein sequence ID" value="NIK62005.1"/>
    <property type="molecule type" value="Genomic_DNA"/>
</dbReference>
<dbReference type="Proteomes" id="UP000555407">
    <property type="component" value="Unassembled WGS sequence"/>
</dbReference>
<comment type="caution">
    <text evidence="1">The sequence shown here is derived from an EMBL/GenBank/DDBJ whole genome shotgun (WGS) entry which is preliminary data.</text>
</comment>
<dbReference type="AlphaFoldDB" id="A0A7X5VIQ6"/>
<organism evidence="1 2">
    <name type="scientific">Kribbella shirazensis</name>
    <dbReference type="NCBI Taxonomy" id="1105143"/>
    <lineage>
        <taxon>Bacteria</taxon>
        <taxon>Bacillati</taxon>
        <taxon>Actinomycetota</taxon>
        <taxon>Actinomycetes</taxon>
        <taxon>Propionibacteriales</taxon>
        <taxon>Kribbellaceae</taxon>
        <taxon>Kribbella</taxon>
    </lineage>
</organism>
<sequence>MIADLTADFPWGVLLMSDADSTEQIPEWTSLDEMVASAEFALVVRVRHADEGSVSVRALEARAGAIGEPVFDGVLQVPSGTLRISDAVGDAAVDVGVSVSPVRLRLFADERSEATSIDVVIG</sequence>